<organism evidence="1 2">
    <name type="scientific">Sphaerodactylus townsendi</name>
    <dbReference type="NCBI Taxonomy" id="933632"/>
    <lineage>
        <taxon>Eukaryota</taxon>
        <taxon>Metazoa</taxon>
        <taxon>Chordata</taxon>
        <taxon>Craniata</taxon>
        <taxon>Vertebrata</taxon>
        <taxon>Euteleostomi</taxon>
        <taxon>Lepidosauria</taxon>
        <taxon>Squamata</taxon>
        <taxon>Bifurcata</taxon>
        <taxon>Gekkota</taxon>
        <taxon>Sphaerodactylidae</taxon>
        <taxon>Sphaerodactylus</taxon>
    </lineage>
</organism>
<accession>A0ACB8G3D6</accession>
<dbReference type="EMBL" id="CM037615">
    <property type="protein sequence ID" value="KAH8013935.1"/>
    <property type="molecule type" value="Genomic_DNA"/>
</dbReference>
<gene>
    <name evidence="1" type="ORF">K3G42_023568</name>
</gene>
<protein>
    <submittedName>
        <fullName evidence="1">Uncharacterized protein</fullName>
    </submittedName>
</protein>
<name>A0ACB8G3D6_9SAUR</name>
<sequence>MTTFSESPKPISVSQKTSTEYKAPLFLTTTKMSAVSQPVGLTKSDFTKEFTDMAVTVPLVTKRTQPVQTTGYSSALYAITMGLETAQSKEIPSVSTTSLESPLPEAQSTMTVTLQPITIKTTSFPPIFPLITELQSTVTSRSTPELTVKAALGGTGITLSPYPEFSSQLATIKEVPSTKGLSTSFTSITFPLTLRSTTPYLVGSTGSPYTLTQKIPEIPATAKQPIETKVSVTTPEATHSVATSTIERVSSHVKEEFSVPFLMTKTLGKHIFSPASKAYLTTKGTTAAYHFPAEVARTSIHTKSAFTMTESAVKVAASFPFQSTSEPVVAPSAISVLSTKVPLISKAVPQTLKADIGFQTTLLTSGRKATDFTSSKRPSFTTSKVTATLLPLATMMDGAVDLTPAGKPESSSSTTKQALTLTESSTLLESTPSSFFTPETLPVETKNVSSLEAEADRQALVTDLSELHLLTKQSTSFSSLGSTILTTTFRTPSAAEVLTFSTSSIPVTVFPNATAATSFSTYFSTKPIYESTTEHSLELATVEAVSAVTASVFIPSKEPTALPTCIPISENECIKHICLDGQLIQVNRSQNCPYNATQPGCGFLGFAVQINGDKCCPKWECACRCTVFSDLTYITFDGHHLALFKEASYVVAQTSDETISIHVTACRNMPMDILASSKLCLVSLNLTYSSNQIIVDRLNRKIAVNSRYAWPTVRKYGFKIEDTGFMYLIETPTSIRIQWFHNTGVMVIELNATSNSKANGLCGFCDGSSTNDLMLPNRTVVSSVDASVIFVDSWQVPNTLKYVGEPRSREANCSIMDCSFCLNILLNQTFSSCHPYVSPDSFCDLWVQDTEYIQNPCIALAAYVAMCNKFNICIEWRSSNYCRGFHYKACIPACDTPVTCQNMDPVLQDSDFCLILTEGCVCAEGNILHRAHSALCIPEEKCACTDNSGVPRALGETWKTSLSGCCMFKCVENETITPVEYNCSISQDVECQHFGEVALIVPDDQTCCPQKVCTCNQSLCETLIPKCKDLEKLATYYRDDSCCPSYACECDPTKCESMEQIPNCQPDQTLIAAHVEGSCCVSYICACGICSDQIPKCLEGEVLTVDGNTTDRCCPSYQCVCETYRCPEFKCVLGMSLVEVWSPEKCCPYRTCECACDTIPTTQCKLGEKLIIDEQFQNSTENICHCTKYKCLRDKVCLNNERGVLLPGQSIVEHTPDGVCYTSYCTNVIDPVTKYFRINISSVDCVARCRLNQVYEPPRDLTTCCGQCKNVSCVHSFSNGTVSHFKPGTSWVSNCVRYDCTDTPVGPVLITSSVSCPPFNETECVKVGGYIVPFLNGCCKTCKEDGKFCKKVTVRMTIRKNDCRSNTPVNIVSCDGKCPSASIYNYNINAYARFCKCCRELGLHRRNVQLYCSSNSTWVSYTIQEPTDCSCQWS</sequence>
<proteinExistence type="predicted"/>
<keyword evidence="2" id="KW-1185">Reference proteome</keyword>
<evidence type="ECO:0000313" key="2">
    <source>
        <dbReference type="Proteomes" id="UP000827872"/>
    </source>
</evidence>
<evidence type="ECO:0000313" key="1">
    <source>
        <dbReference type="EMBL" id="KAH8013935.1"/>
    </source>
</evidence>
<dbReference type="Proteomes" id="UP000827872">
    <property type="component" value="Linkage Group LG02"/>
</dbReference>
<comment type="caution">
    <text evidence="1">The sequence shown here is derived from an EMBL/GenBank/DDBJ whole genome shotgun (WGS) entry which is preliminary data.</text>
</comment>
<reference evidence="1" key="1">
    <citation type="submission" date="2021-08" db="EMBL/GenBank/DDBJ databases">
        <title>The first chromosome-level gecko genome reveals the dynamic sex chromosomes of Neotropical dwarf geckos (Sphaerodactylidae: Sphaerodactylus).</title>
        <authorList>
            <person name="Pinto B.J."/>
            <person name="Keating S.E."/>
            <person name="Gamble T."/>
        </authorList>
    </citation>
    <scope>NUCLEOTIDE SEQUENCE</scope>
    <source>
        <strain evidence="1">TG3544</strain>
    </source>
</reference>